<feature type="compositionally biased region" description="Basic and acidic residues" evidence="1">
    <location>
        <begin position="145"/>
        <end position="157"/>
    </location>
</feature>
<dbReference type="SMART" id="SM00526">
    <property type="entry name" value="H15"/>
    <property type="match status" value="1"/>
</dbReference>
<feature type="domain" description="H15" evidence="2">
    <location>
        <begin position="25"/>
        <end position="100"/>
    </location>
</feature>
<accession>A0A1I8PQY2</accession>
<proteinExistence type="predicted"/>
<dbReference type="InterPro" id="IPR005818">
    <property type="entry name" value="Histone_H1/H5_H15"/>
</dbReference>
<feature type="region of interest" description="Disordered" evidence="1">
    <location>
        <begin position="109"/>
        <end position="199"/>
    </location>
</feature>
<dbReference type="GO" id="GO:0003677">
    <property type="term" value="F:DNA binding"/>
    <property type="evidence" value="ECO:0007669"/>
    <property type="project" value="InterPro"/>
</dbReference>
<reference evidence="3" key="1">
    <citation type="submission" date="2020-05" db="UniProtKB">
        <authorList>
            <consortium name="EnsemblMetazoa"/>
        </authorList>
    </citation>
    <scope>IDENTIFICATION</scope>
    <source>
        <strain evidence="3">USDA</strain>
    </source>
</reference>
<protein>
    <recommendedName>
        <fullName evidence="2">H15 domain-containing protein</fullName>
    </recommendedName>
</protein>
<sequence>MANLKTTKRNSSQYSAMTSSINAKRLPTTVEMVKDGLIELHTSKGTSLQKLSSYIAGKYVINLTARRKSLIKKHLNELIESDDIINVSGKGLVGSFKISNIKKFRSKLETTKQPVKRKTFKEEEETGNNSPPKRKARNKVNSELFIKKSPKEEETYTPKRSRSSVFDTPIQVSLSEASTLRISTPAGKRSNYDSTPKRLSLPLKKKRLVDSFST</sequence>
<dbReference type="AlphaFoldDB" id="A0A1I8PQY2"/>
<gene>
    <name evidence="3" type="primary">106082799</name>
</gene>
<dbReference type="OrthoDB" id="8251629at2759"/>
<dbReference type="EnsemblMetazoa" id="SCAU010280-RA">
    <property type="protein sequence ID" value="SCAU010280-PA"/>
    <property type="gene ID" value="SCAU010280"/>
</dbReference>
<dbReference type="Pfam" id="PF00538">
    <property type="entry name" value="Linker_histone"/>
    <property type="match status" value="1"/>
</dbReference>
<evidence type="ECO:0000256" key="1">
    <source>
        <dbReference type="SAM" id="MobiDB-lite"/>
    </source>
</evidence>
<dbReference type="PROSITE" id="PS51504">
    <property type="entry name" value="H15"/>
    <property type="match status" value="1"/>
</dbReference>
<dbReference type="GO" id="GO:0000786">
    <property type="term" value="C:nucleosome"/>
    <property type="evidence" value="ECO:0007669"/>
    <property type="project" value="InterPro"/>
</dbReference>
<organism evidence="3 4">
    <name type="scientific">Stomoxys calcitrans</name>
    <name type="common">Stable fly</name>
    <name type="synonym">Conops calcitrans</name>
    <dbReference type="NCBI Taxonomy" id="35570"/>
    <lineage>
        <taxon>Eukaryota</taxon>
        <taxon>Metazoa</taxon>
        <taxon>Ecdysozoa</taxon>
        <taxon>Arthropoda</taxon>
        <taxon>Hexapoda</taxon>
        <taxon>Insecta</taxon>
        <taxon>Pterygota</taxon>
        <taxon>Neoptera</taxon>
        <taxon>Endopterygota</taxon>
        <taxon>Diptera</taxon>
        <taxon>Brachycera</taxon>
        <taxon>Muscomorpha</taxon>
        <taxon>Muscoidea</taxon>
        <taxon>Muscidae</taxon>
        <taxon>Stomoxys</taxon>
    </lineage>
</organism>
<keyword evidence="4" id="KW-1185">Reference proteome</keyword>
<dbReference type="Gene3D" id="1.10.10.10">
    <property type="entry name" value="Winged helix-like DNA-binding domain superfamily/Winged helix DNA-binding domain"/>
    <property type="match status" value="1"/>
</dbReference>
<dbReference type="SUPFAM" id="SSF46785">
    <property type="entry name" value="Winged helix' DNA-binding domain"/>
    <property type="match status" value="1"/>
</dbReference>
<dbReference type="VEuPathDB" id="VectorBase:SCAU010280"/>
<name>A0A1I8PQY2_STOCA</name>
<evidence type="ECO:0000313" key="4">
    <source>
        <dbReference type="Proteomes" id="UP000095300"/>
    </source>
</evidence>
<dbReference type="KEGG" id="scac:106082799"/>
<dbReference type="GO" id="GO:0006334">
    <property type="term" value="P:nucleosome assembly"/>
    <property type="evidence" value="ECO:0007669"/>
    <property type="project" value="InterPro"/>
</dbReference>
<evidence type="ECO:0000259" key="2">
    <source>
        <dbReference type="PROSITE" id="PS51504"/>
    </source>
</evidence>
<dbReference type="InterPro" id="IPR036390">
    <property type="entry name" value="WH_DNA-bd_sf"/>
</dbReference>
<dbReference type="Proteomes" id="UP000095300">
    <property type="component" value="Unassembled WGS sequence"/>
</dbReference>
<dbReference type="InterPro" id="IPR036388">
    <property type="entry name" value="WH-like_DNA-bd_sf"/>
</dbReference>
<feature type="compositionally biased region" description="Polar residues" evidence="1">
    <location>
        <begin position="163"/>
        <end position="182"/>
    </location>
</feature>
<evidence type="ECO:0000313" key="3">
    <source>
        <dbReference type="EnsemblMetazoa" id="SCAU010280-PA"/>
    </source>
</evidence>